<feature type="region of interest" description="Disordered" evidence="8">
    <location>
        <begin position="125"/>
        <end position="179"/>
    </location>
</feature>
<dbReference type="SUPFAM" id="SSF53056">
    <property type="entry name" value="beta-carbonic anhydrase, cab"/>
    <property type="match status" value="1"/>
</dbReference>
<feature type="region of interest" description="Disordered" evidence="8">
    <location>
        <begin position="1"/>
        <end position="54"/>
    </location>
</feature>
<evidence type="ECO:0000256" key="6">
    <source>
        <dbReference type="ARBA" id="ARBA00048348"/>
    </source>
</evidence>
<evidence type="ECO:0000256" key="2">
    <source>
        <dbReference type="ARBA" id="ARBA00012925"/>
    </source>
</evidence>
<feature type="binding site" evidence="7">
    <location>
        <position position="340"/>
    </location>
    <ligand>
        <name>Zn(2+)</name>
        <dbReference type="ChEBI" id="CHEBI:29105"/>
    </ligand>
</feature>
<dbReference type="PROSITE" id="PS00704">
    <property type="entry name" value="PROK_CO2_ANHYDRASE_1"/>
    <property type="match status" value="1"/>
</dbReference>
<dbReference type="GO" id="GO:0008270">
    <property type="term" value="F:zinc ion binding"/>
    <property type="evidence" value="ECO:0007669"/>
    <property type="project" value="InterPro"/>
</dbReference>
<proteinExistence type="inferred from homology"/>
<dbReference type="EC" id="4.2.1.1" evidence="2"/>
<evidence type="ECO:0000313" key="10">
    <source>
        <dbReference type="Proteomes" id="UP000037923"/>
    </source>
</evidence>
<dbReference type="InterPro" id="IPR015892">
    <property type="entry name" value="Carbonic_anhydrase_CS"/>
</dbReference>
<dbReference type="Proteomes" id="UP000037923">
    <property type="component" value="Unassembled WGS sequence"/>
</dbReference>
<comment type="similarity">
    <text evidence="1">Belongs to the beta-class carbonic anhydrase family.</text>
</comment>
<reference evidence="9 10" key="1">
    <citation type="submission" date="2015-07" db="EMBL/GenBank/DDBJ databases">
        <title>High-quality genome of monoxenous trypanosomatid Leptomonas pyrrhocoris.</title>
        <authorList>
            <person name="Flegontov P."/>
            <person name="Butenko A."/>
            <person name="Firsov S."/>
            <person name="Vlcek C."/>
            <person name="Logacheva M.D."/>
            <person name="Field M."/>
            <person name="Filatov D."/>
            <person name="Flegontova O."/>
            <person name="Gerasimov E."/>
            <person name="Jackson A.P."/>
            <person name="Kelly S."/>
            <person name="Opperdoes F."/>
            <person name="O'Reilly A."/>
            <person name="Votypka J."/>
            <person name="Yurchenko V."/>
            <person name="Lukes J."/>
        </authorList>
    </citation>
    <scope>NUCLEOTIDE SEQUENCE [LARGE SCALE GENOMIC DNA]</scope>
    <source>
        <strain evidence="9">H10</strain>
    </source>
</reference>
<dbReference type="OMA" id="QNANDRY"/>
<dbReference type="Gene3D" id="3.40.1050.10">
    <property type="entry name" value="Carbonic anhydrase"/>
    <property type="match status" value="1"/>
</dbReference>
<name>A0A0M9G6P1_LEPPY</name>
<evidence type="ECO:0000256" key="3">
    <source>
        <dbReference type="ARBA" id="ARBA00022723"/>
    </source>
</evidence>
<dbReference type="SMART" id="SM00947">
    <property type="entry name" value="Pro_CA"/>
    <property type="match status" value="1"/>
</dbReference>
<protein>
    <recommendedName>
        <fullName evidence="2">carbonic anhydrase</fullName>
        <ecNumber evidence="2">4.2.1.1</ecNumber>
    </recommendedName>
</protein>
<comment type="caution">
    <text evidence="9">The sequence shown here is derived from an EMBL/GenBank/DDBJ whole genome shotgun (WGS) entry which is preliminary data.</text>
</comment>
<feature type="binding site" evidence="7">
    <location>
        <position position="281"/>
    </location>
    <ligand>
        <name>Zn(2+)</name>
        <dbReference type="ChEBI" id="CHEBI:29105"/>
    </ligand>
</feature>
<evidence type="ECO:0000313" key="9">
    <source>
        <dbReference type="EMBL" id="KPA83660.1"/>
    </source>
</evidence>
<evidence type="ECO:0000256" key="7">
    <source>
        <dbReference type="PIRSR" id="PIRSR601765-1"/>
    </source>
</evidence>
<feature type="binding site" evidence="7">
    <location>
        <position position="337"/>
    </location>
    <ligand>
        <name>Zn(2+)</name>
        <dbReference type="ChEBI" id="CHEBI:29105"/>
    </ligand>
</feature>
<dbReference type="InterPro" id="IPR036874">
    <property type="entry name" value="Carbonic_anhydrase_sf"/>
</dbReference>
<dbReference type="EMBL" id="LGTL01000003">
    <property type="protein sequence ID" value="KPA83660.1"/>
    <property type="molecule type" value="Genomic_DNA"/>
</dbReference>
<feature type="compositionally biased region" description="Basic and acidic residues" evidence="8">
    <location>
        <begin position="17"/>
        <end position="29"/>
    </location>
</feature>
<comment type="cofactor">
    <cofactor evidence="7">
        <name>Zn(2+)</name>
        <dbReference type="ChEBI" id="CHEBI:29105"/>
    </cofactor>
    <text evidence="7">Binds 1 zinc ion per subunit.</text>
</comment>
<evidence type="ECO:0000256" key="4">
    <source>
        <dbReference type="ARBA" id="ARBA00022833"/>
    </source>
</evidence>
<dbReference type="Pfam" id="PF00484">
    <property type="entry name" value="Pro_CA"/>
    <property type="match status" value="1"/>
</dbReference>
<dbReference type="GeneID" id="26902218"/>
<sequence>MCAAYTYPVRYASNDTNSHDNGDNDERSSTDGSPAVSDPVSIAGSPRYTSHAEAEKVAYQQEDNVQHRDFGLQGGHDEHCGCGSDDKGQDAAAAAAASEKAEEKPHGRQDFSTVFHQEVAAWRASQKHDGNLSSASAAQDNASSSTSSPAAASAAAPVAPPSSAHHRHRHVDPDDVPQGMSYEDYVEHLQAEEEMQRFLAQNTMHSIRRSMSRDNAAAEAEALLTTNSAMRTRLEPHQGYRGVQTLLDYNKQWAAEVSRFNPRYFIELAKEQKPEYLWIGCSDSRVPANEVVGLHPGDVFVHRNIGNIFSLSDLNCLSALQFAVDCLKVQHVIIAGHYKCGGVTAAMRGDNLGLTDHWIMQVADIKNKWWDRVMTDIPVEYHLNALCELNVLEQLSHVVSCRIVQRRWRAQNANDRYYGRAANSVYVRPEYATKHLSEKKIRNNLPTTVVNYEEELEVHGWVYSLDDGMLRPLLSLTRHSSVKHEITQAIEALFIRYSQMT</sequence>
<dbReference type="PANTHER" id="PTHR11002">
    <property type="entry name" value="CARBONIC ANHYDRASE"/>
    <property type="match status" value="1"/>
</dbReference>
<comment type="catalytic activity">
    <reaction evidence="6">
        <text>hydrogencarbonate + H(+) = CO2 + H2O</text>
        <dbReference type="Rhea" id="RHEA:10748"/>
        <dbReference type="ChEBI" id="CHEBI:15377"/>
        <dbReference type="ChEBI" id="CHEBI:15378"/>
        <dbReference type="ChEBI" id="CHEBI:16526"/>
        <dbReference type="ChEBI" id="CHEBI:17544"/>
        <dbReference type="EC" id="4.2.1.1"/>
    </reaction>
</comment>
<keyword evidence="4 7" id="KW-0862">Zinc</keyword>
<dbReference type="VEuPathDB" id="TriTrypDB:LpyrH10_03_0740"/>
<dbReference type="PROSITE" id="PS00705">
    <property type="entry name" value="PROK_CO2_ANHYDRASE_2"/>
    <property type="match status" value="1"/>
</dbReference>
<evidence type="ECO:0000256" key="1">
    <source>
        <dbReference type="ARBA" id="ARBA00006217"/>
    </source>
</evidence>
<dbReference type="InterPro" id="IPR001765">
    <property type="entry name" value="Carbonic_anhydrase"/>
</dbReference>
<keyword evidence="3 7" id="KW-0479">Metal-binding</keyword>
<dbReference type="GO" id="GO:0015976">
    <property type="term" value="P:carbon utilization"/>
    <property type="evidence" value="ECO:0007669"/>
    <property type="project" value="InterPro"/>
</dbReference>
<dbReference type="RefSeq" id="XP_015662099.1">
    <property type="nucleotide sequence ID" value="XM_015798621.1"/>
</dbReference>
<keyword evidence="5" id="KW-0456">Lyase</keyword>
<dbReference type="CDD" id="cd00883">
    <property type="entry name" value="beta_CA_cladeA"/>
    <property type="match status" value="1"/>
</dbReference>
<feature type="region of interest" description="Disordered" evidence="8">
    <location>
        <begin position="81"/>
        <end position="109"/>
    </location>
</feature>
<feature type="compositionally biased region" description="Low complexity" evidence="8">
    <location>
        <begin position="133"/>
        <end position="163"/>
    </location>
</feature>
<gene>
    <name evidence="9" type="ORF">ABB37_01923</name>
</gene>
<dbReference type="AlphaFoldDB" id="A0A0M9G6P1"/>
<dbReference type="PANTHER" id="PTHR11002:SF76">
    <property type="entry name" value="CARBONIC ANHYDRASE"/>
    <property type="match status" value="1"/>
</dbReference>
<accession>A0A0M9G6P1</accession>
<organism evidence="9 10">
    <name type="scientific">Leptomonas pyrrhocoris</name>
    <name type="common">Firebug parasite</name>
    <dbReference type="NCBI Taxonomy" id="157538"/>
    <lineage>
        <taxon>Eukaryota</taxon>
        <taxon>Discoba</taxon>
        <taxon>Euglenozoa</taxon>
        <taxon>Kinetoplastea</taxon>
        <taxon>Metakinetoplastina</taxon>
        <taxon>Trypanosomatida</taxon>
        <taxon>Trypanosomatidae</taxon>
        <taxon>Leishmaniinae</taxon>
        <taxon>Leptomonas</taxon>
    </lineage>
</organism>
<keyword evidence="10" id="KW-1185">Reference proteome</keyword>
<feature type="compositionally biased region" description="Basic and acidic residues" evidence="8">
    <location>
        <begin position="99"/>
        <end position="109"/>
    </location>
</feature>
<dbReference type="OrthoDB" id="10248475at2759"/>
<evidence type="ECO:0000256" key="5">
    <source>
        <dbReference type="ARBA" id="ARBA00023239"/>
    </source>
</evidence>
<evidence type="ECO:0000256" key="8">
    <source>
        <dbReference type="SAM" id="MobiDB-lite"/>
    </source>
</evidence>
<dbReference type="GO" id="GO:0004089">
    <property type="term" value="F:carbonate dehydratase activity"/>
    <property type="evidence" value="ECO:0007669"/>
    <property type="project" value="UniProtKB-EC"/>
</dbReference>
<feature type="binding site" evidence="7">
    <location>
        <position position="283"/>
    </location>
    <ligand>
        <name>Zn(2+)</name>
        <dbReference type="ChEBI" id="CHEBI:29105"/>
    </ligand>
</feature>